<dbReference type="AlphaFoldDB" id="A0A0F9NNX9"/>
<reference evidence="2" key="1">
    <citation type="journal article" date="2015" name="Nature">
        <title>Complex archaea that bridge the gap between prokaryotes and eukaryotes.</title>
        <authorList>
            <person name="Spang A."/>
            <person name="Saw J.H."/>
            <person name="Jorgensen S.L."/>
            <person name="Zaremba-Niedzwiedzka K."/>
            <person name="Martijn J."/>
            <person name="Lind A.E."/>
            <person name="van Eijk R."/>
            <person name="Schleper C."/>
            <person name="Guy L."/>
            <person name="Ettema T.J."/>
        </authorList>
    </citation>
    <scope>NUCLEOTIDE SEQUENCE</scope>
</reference>
<dbReference type="SUPFAM" id="SSF52218">
    <property type="entry name" value="Flavoproteins"/>
    <property type="match status" value="1"/>
</dbReference>
<dbReference type="GO" id="GO:0016491">
    <property type="term" value="F:oxidoreductase activity"/>
    <property type="evidence" value="ECO:0007669"/>
    <property type="project" value="InterPro"/>
</dbReference>
<accession>A0A0F9NNX9</accession>
<feature type="domain" description="NADPH-dependent FMN reductase-like" evidence="1">
    <location>
        <begin position="4"/>
        <end position="154"/>
    </location>
</feature>
<dbReference type="EMBL" id="LAZR01007778">
    <property type="protein sequence ID" value="KKM83012.1"/>
    <property type="molecule type" value="Genomic_DNA"/>
</dbReference>
<dbReference type="InterPro" id="IPR029039">
    <property type="entry name" value="Flavoprotein-like_sf"/>
</dbReference>
<dbReference type="InterPro" id="IPR005025">
    <property type="entry name" value="FMN_Rdtase-like_dom"/>
</dbReference>
<dbReference type="GO" id="GO:0010181">
    <property type="term" value="F:FMN binding"/>
    <property type="evidence" value="ECO:0007669"/>
    <property type="project" value="TreeGrafter"/>
</dbReference>
<dbReference type="GO" id="GO:0005829">
    <property type="term" value="C:cytosol"/>
    <property type="evidence" value="ECO:0007669"/>
    <property type="project" value="TreeGrafter"/>
</dbReference>
<dbReference type="PANTHER" id="PTHR30543:SF21">
    <property type="entry name" value="NAD(P)H-DEPENDENT FMN REDUCTASE LOT6"/>
    <property type="match status" value="1"/>
</dbReference>
<proteinExistence type="predicted"/>
<evidence type="ECO:0000313" key="2">
    <source>
        <dbReference type="EMBL" id="KKM83012.1"/>
    </source>
</evidence>
<dbReference type="Pfam" id="PF03358">
    <property type="entry name" value="FMN_red"/>
    <property type="match status" value="1"/>
</dbReference>
<organism evidence="2">
    <name type="scientific">marine sediment metagenome</name>
    <dbReference type="NCBI Taxonomy" id="412755"/>
    <lineage>
        <taxon>unclassified sequences</taxon>
        <taxon>metagenomes</taxon>
        <taxon>ecological metagenomes</taxon>
    </lineage>
</organism>
<comment type="caution">
    <text evidence="2">The sequence shown here is derived from an EMBL/GenBank/DDBJ whole genome shotgun (WGS) entry which is preliminary data.</text>
</comment>
<gene>
    <name evidence="2" type="ORF">LCGC14_1313690</name>
</gene>
<dbReference type="PANTHER" id="PTHR30543">
    <property type="entry name" value="CHROMATE REDUCTASE"/>
    <property type="match status" value="1"/>
</dbReference>
<name>A0A0F9NNX9_9ZZZZ</name>
<dbReference type="Gene3D" id="3.40.50.360">
    <property type="match status" value="1"/>
</dbReference>
<dbReference type="InterPro" id="IPR050712">
    <property type="entry name" value="NAD(P)H-dep_reductase"/>
</dbReference>
<evidence type="ECO:0000259" key="1">
    <source>
        <dbReference type="Pfam" id="PF03358"/>
    </source>
</evidence>
<sequence>MSAPKIIALAGSLRQESFNQKIINEAARFALQTGAEVEVIKLNELNIPLFNEDIEAQGTPSDVQLLKDKLRAADGILLASPEYNGSITAALKNAIDWASRTEQGAVPAFRNKVVALFSASPGGLGGLRGLNHVRDILSGIGSLVLADQLAVPAVHTLFDENGQINEPVTAERVSSLAHQLVSVASKLR</sequence>
<protein>
    <recommendedName>
        <fullName evidence="1">NADPH-dependent FMN reductase-like domain-containing protein</fullName>
    </recommendedName>
</protein>